<dbReference type="GO" id="GO:0016787">
    <property type="term" value="F:hydrolase activity"/>
    <property type="evidence" value="ECO:0007669"/>
    <property type="project" value="UniProtKB-KW"/>
</dbReference>
<evidence type="ECO:0000313" key="5">
    <source>
        <dbReference type="EMBL" id="CAD9593248.1"/>
    </source>
</evidence>
<protein>
    <recommendedName>
        <fullName evidence="4">AB hydrolase-1 domain-containing protein</fullName>
    </recommendedName>
</protein>
<gene>
    <name evidence="5" type="ORF">LDAN0321_LOCUS14130</name>
</gene>
<accession>A0A7S2L2V5</accession>
<dbReference type="SUPFAM" id="SSF53474">
    <property type="entry name" value="alpha/beta-Hydrolases"/>
    <property type="match status" value="1"/>
</dbReference>
<comment type="similarity">
    <text evidence="1">Belongs to the AB hydrolase superfamily.</text>
</comment>
<dbReference type="EMBL" id="HBGY01022377">
    <property type="protein sequence ID" value="CAD9593248.1"/>
    <property type="molecule type" value="Transcribed_RNA"/>
</dbReference>
<feature type="signal peptide" evidence="3">
    <location>
        <begin position="1"/>
        <end position="23"/>
    </location>
</feature>
<dbReference type="InterPro" id="IPR000073">
    <property type="entry name" value="AB_hydrolase_1"/>
</dbReference>
<dbReference type="InterPro" id="IPR029058">
    <property type="entry name" value="AB_hydrolase_fold"/>
</dbReference>
<dbReference type="Gene3D" id="3.40.50.1820">
    <property type="entry name" value="alpha/beta hydrolase"/>
    <property type="match status" value="1"/>
</dbReference>
<organism evidence="5">
    <name type="scientific">Leptocylindrus danicus</name>
    <dbReference type="NCBI Taxonomy" id="163516"/>
    <lineage>
        <taxon>Eukaryota</taxon>
        <taxon>Sar</taxon>
        <taxon>Stramenopiles</taxon>
        <taxon>Ochrophyta</taxon>
        <taxon>Bacillariophyta</taxon>
        <taxon>Coscinodiscophyceae</taxon>
        <taxon>Chaetocerotophycidae</taxon>
        <taxon>Leptocylindrales</taxon>
        <taxon>Leptocylindraceae</taxon>
        <taxon>Leptocylindrus</taxon>
    </lineage>
</organism>
<evidence type="ECO:0000256" key="2">
    <source>
        <dbReference type="ARBA" id="ARBA00022801"/>
    </source>
</evidence>
<proteinExistence type="inferred from homology"/>
<reference evidence="5" key="1">
    <citation type="submission" date="2021-01" db="EMBL/GenBank/DDBJ databases">
        <authorList>
            <person name="Corre E."/>
            <person name="Pelletier E."/>
            <person name="Niang G."/>
            <person name="Scheremetjew M."/>
            <person name="Finn R."/>
            <person name="Kale V."/>
            <person name="Holt S."/>
            <person name="Cochrane G."/>
            <person name="Meng A."/>
            <person name="Brown T."/>
            <person name="Cohen L."/>
        </authorList>
    </citation>
    <scope>NUCLEOTIDE SEQUENCE</scope>
    <source>
        <strain evidence="5">B650</strain>
    </source>
</reference>
<evidence type="ECO:0000256" key="3">
    <source>
        <dbReference type="SAM" id="SignalP"/>
    </source>
</evidence>
<keyword evidence="2" id="KW-0378">Hydrolase</keyword>
<feature type="chain" id="PRO_5031544270" description="AB hydrolase-1 domain-containing protein" evidence="3">
    <location>
        <begin position="24"/>
        <end position="153"/>
    </location>
</feature>
<evidence type="ECO:0000259" key="4">
    <source>
        <dbReference type="Pfam" id="PF00561"/>
    </source>
</evidence>
<dbReference type="PANTHER" id="PTHR46118">
    <property type="entry name" value="PROTEIN ABHD11"/>
    <property type="match status" value="1"/>
</dbReference>
<dbReference type="Pfam" id="PF00561">
    <property type="entry name" value="Abhydrolase_1"/>
    <property type="match status" value="1"/>
</dbReference>
<evidence type="ECO:0000256" key="1">
    <source>
        <dbReference type="ARBA" id="ARBA00008645"/>
    </source>
</evidence>
<dbReference type="PANTHER" id="PTHR46118:SF4">
    <property type="entry name" value="PROTEIN ABHD11"/>
    <property type="match status" value="1"/>
</dbReference>
<feature type="domain" description="AB hydrolase-1" evidence="4">
    <location>
        <begin position="98"/>
        <end position="144"/>
    </location>
</feature>
<name>A0A7S2L2V5_9STRA</name>
<sequence length="153" mass="16987">MPRSGTLLLIMITVNAALRYTGAALTKLKLSNNSGVGNNLFSSTRHHHARQAFSTGHNNRALLQMSTTSSVMKTGSVPVQLKYTEYKDKDHEDDSHTPVILLHGLLGSKRNFASLGTSLTRQLQKKRRVLALDLRNHGENEHDWRKTSSAISL</sequence>
<dbReference type="AlphaFoldDB" id="A0A7S2L2V5"/>
<keyword evidence="3" id="KW-0732">Signal</keyword>